<evidence type="ECO:0000256" key="8">
    <source>
        <dbReference type="SAM" id="MobiDB-lite"/>
    </source>
</evidence>
<dbReference type="GO" id="GO:0033619">
    <property type="term" value="P:membrane protein proteolysis"/>
    <property type="evidence" value="ECO:0007669"/>
    <property type="project" value="TreeGrafter"/>
</dbReference>
<keyword evidence="3 9" id="KW-0812">Transmembrane</keyword>
<feature type="transmembrane region" description="Helical" evidence="9">
    <location>
        <begin position="249"/>
        <end position="270"/>
    </location>
</feature>
<feature type="transmembrane region" description="Helical" evidence="9">
    <location>
        <begin position="28"/>
        <end position="48"/>
    </location>
</feature>
<evidence type="ECO:0000256" key="3">
    <source>
        <dbReference type="ARBA" id="ARBA00022692"/>
    </source>
</evidence>
<feature type="region of interest" description="Disordered" evidence="8">
    <location>
        <begin position="64"/>
        <end position="87"/>
    </location>
</feature>
<dbReference type="PANTHER" id="PTHR12174:SF23">
    <property type="entry name" value="MINOR HISTOCOMPATIBILITY ANTIGEN H13"/>
    <property type="match status" value="1"/>
</dbReference>
<comment type="caution">
    <text evidence="10">The sequence shown here is derived from an EMBL/GenBank/DDBJ whole genome shotgun (WGS) entry which is preliminary data.</text>
</comment>
<evidence type="ECO:0000256" key="5">
    <source>
        <dbReference type="ARBA" id="ARBA00022824"/>
    </source>
</evidence>
<feature type="transmembrane region" description="Helical" evidence="9">
    <location>
        <begin position="282"/>
        <end position="304"/>
    </location>
</feature>
<sequence>MSDPGPIAEFLGRIAYEFWQIAPYLPTYLHIISAALFPIFAGAHASLARPSSAADPKKSRKIAAEGFSTDEDDDTDEDEDPVTTPRMEGLSPIDAVIFPILGGVTLAGLYFLIKWLDDPEILSKLLGWYFSVVGVFSVARFLGDGLDVIFSFAFPRRWSDGQVIWHFKNSERRAESCLPRVDSRPSRKEDRFYRTNTSPFPGVWSRISLSPKYNLAFWRMRVSLTEKWSLLARLHGETIMKLRFGVNDFAGLVIGFLVVAVYSFIAKSWWLTNLMGFGFSYGALQLISPTTFWTGTLVLMALFLYDIYFVFFTPLMVTVAKSLDIPIKLLFPRHPADSYSEQSFAMLGLGDIVLPGMIIGLALRFDLYMFYLRKQTPNPEGKAIVSKPDLEGEDTTSGMPIEIVKPKYLSANGGWGERYWTRYHKTSKHAEGGRFPKPYFYSSIIGYVFGMLATIGIMHFADHAQPALLYLVPGVLGSLWGTALLRGEVGLMWNFSEAEGDSEVDGASALPAEAAMNGPKHMNLMGGIARALALRGEKKGKLTNPTSRSDAGRPKRDREIFSLSLTGPILDYLTQPAKASPAASTLEDALREASELQLGNSVDTPVSAEDFLHPGMRHRSTVHHPENASPVEKKRRVV</sequence>
<dbReference type="GO" id="GO:0098554">
    <property type="term" value="C:cytoplasmic side of endoplasmic reticulum membrane"/>
    <property type="evidence" value="ECO:0007669"/>
    <property type="project" value="TreeGrafter"/>
</dbReference>
<gene>
    <name evidence="10" type="ORF">GP486_004472</name>
</gene>
<comment type="similarity">
    <text evidence="2">Belongs to the peptidase A22B family.</text>
</comment>
<evidence type="ECO:0000256" key="4">
    <source>
        <dbReference type="ARBA" id="ARBA00022801"/>
    </source>
</evidence>
<dbReference type="GO" id="GO:0098553">
    <property type="term" value="C:lumenal side of endoplasmic reticulum membrane"/>
    <property type="evidence" value="ECO:0007669"/>
    <property type="project" value="TreeGrafter"/>
</dbReference>
<keyword evidence="5" id="KW-0256">Endoplasmic reticulum</keyword>
<evidence type="ECO:0000256" key="9">
    <source>
        <dbReference type="SAM" id="Phobius"/>
    </source>
</evidence>
<dbReference type="Proteomes" id="UP000750711">
    <property type="component" value="Unassembled WGS sequence"/>
</dbReference>
<evidence type="ECO:0000313" key="10">
    <source>
        <dbReference type="EMBL" id="KAH0558901.1"/>
    </source>
</evidence>
<dbReference type="InterPro" id="IPR006639">
    <property type="entry name" value="Preselin/SPP"/>
</dbReference>
<feature type="transmembrane region" description="Helical" evidence="9">
    <location>
        <begin position="439"/>
        <end position="461"/>
    </location>
</feature>
<keyword evidence="6 9" id="KW-1133">Transmembrane helix</keyword>
<dbReference type="GO" id="GO:0042500">
    <property type="term" value="F:aspartic endopeptidase activity, intramembrane cleaving"/>
    <property type="evidence" value="ECO:0007669"/>
    <property type="project" value="InterPro"/>
</dbReference>
<dbReference type="PANTHER" id="PTHR12174">
    <property type="entry name" value="SIGNAL PEPTIDE PEPTIDASE"/>
    <property type="match status" value="1"/>
</dbReference>
<evidence type="ECO:0000313" key="11">
    <source>
        <dbReference type="Proteomes" id="UP000750711"/>
    </source>
</evidence>
<protein>
    <recommendedName>
        <fullName evidence="12">Signal peptide peptidase</fullName>
    </recommendedName>
</protein>
<comment type="subcellular location">
    <subcellularLocation>
        <location evidence="1">Endoplasmic reticulum membrane</location>
        <topology evidence="1">Multi-pass membrane protein</topology>
    </subcellularLocation>
</comment>
<feature type="transmembrane region" description="Helical" evidence="9">
    <location>
        <begin position="95"/>
        <end position="113"/>
    </location>
</feature>
<feature type="transmembrane region" description="Helical" evidence="9">
    <location>
        <begin position="125"/>
        <end position="143"/>
    </location>
</feature>
<evidence type="ECO:0000256" key="1">
    <source>
        <dbReference type="ARBA" id="ARBA00004477"/>
    </source>
</evidence>
<proteinExistence type="inferred from homology"/>
<evidence type="ECO:0008006" key="12">
    <source>
        <dbReference type="Google" id="ProtNLM"/>
    </source>
</evidence>
<keyword evidence="11" id="KW-1185">Reference proteome</keyword>
<evidence type="ECO:0000256" key="7">
    <source>
        <dbReference type="ARBA" id="ARBA00023136"/>
    </source>
</evidence>
<dbReference type="GO" id="GO:0006465">
    <property type="term" value="P:signal peptide processing"/>
    <property type="evidence" value="ECO:0007669"/>
    <property type="project" value="TreeGrafter"/>
</dbReference>
<feature type="region of interest" description="Disordered" evidence="8">
    <location>
        <begin position="617"/>
        <end position="638"/>
    </location>
</feature>
<dbReference type="EMBL" id="JAGHQM010000707">
    <property type="protein sequence ID" value="KAH0558901.1"/>
    <property type="molecule type" value="Genomic_DNA"/>
</dbReference>
<keyword evidence="4" id="KW-0378">Hydrolase</keyword>
<dbReference type="InterPro" id="IPR007369">
    <property type="entry name" value="Peptidase_A22B_SPP"/>
</dbReference>
<feature type="transmembrane region" description="Helical" evidence="9">
    <location>
        <begin position="467"/>
        <end position="485"/>
    </location>
</feature>
<dbReference type="SMART" id="SM00730">
    <property type="entry name" value="PSN"/>
    <property type="match status" value="1"/>
</dbReference>
<dbReference type="AlphaFoldDB" id="A0A9P8RP05"/>
<feature type="compositionally biased region" description="Acidic residues" evidence="8">
    <location>
        <begin position="68"/>
        <end position="81"/>
    </location>
</feature>
<evidence type="ECO:0000256" key="2">
    <source>
        <dbReference type="ARBA" id="ARBA00006859"/>
    </source>
</evidence>
<evidence type="ECO:0000256" key="6">
    <source>
        <dbReference type="ARBA" id="ARBA00022989"/>
    </source>
</evidence>
<dbReference type="Pfam" id="PF04258">
    <property type="entry name" value="Peptidase_A22B"/>
    <property type="match status" value="1"/>
</dbReference>
<accession>A0A9P8RP05</accession>
<keyword evidence="7 9" id="KW-0472">Membrane</keyword>
<reference evidence="10" key="1">
    <citation type="submission" date="2021-03" db="EMBL/GenBank/DDBJ databases">
        <title>Comparative genomics and phylogenomic investigation of the class Geoglossomycetes provide insights into ecological specialization and systematics.</title>
        <authorList>
            <person name="Melie T."/>
            <person name="Pirro S."/>
            <person name="Miller A.N."/>
            <person name="Quandt A."/>
        </authorList>
    </citation>
    <scope>NUCLEOTIDE SEQUENCE</scope>
    <source>
        <strain evidence="10">CAQ_001_2017</strain>
    </source>
</reference>
<feature type="transmembrane region" description="Helical" evidence="9">
    <location>
        <begin position="343"/>
        <end position="365"/>
    </location>
</feature>
<name>A0A9P8RP05_9PEZI</name>
<organism evidence="10 11">
    <name type="scientific">Trichoglossum hirsutum</name>
    <dbReference type="NCBI Taxonomy" id="265104"/>
    <lineage>
        <taxon>Eukaryota</taxon>
        <taxon>Fungi</taxon>
        <taxon>Dikarya</taxon>
        <taxon>Ascomycota</taxon>
        <taxon>Pezizomycotina</taxon>
        <taxon>Geoglossomycetes</taxon>
        <taxon>Geoglossales</taxon>
        <taxon>Geoglossaceae</taxon>
        <taxon>Trichoglossum</taxon>
    </lineage>
</organism>